<dbReference type="Proteomes" id="UP000321436">
    <property type="component" value="Unassembled WGS sequence"/>
</dbReference>
<gene>
    <name evidence="2" type="ORF">CCY01nite_40830</name>
</gene>
<dbReference type="InterPro" id="IPR041698">
    <property type="entry name" value="Methyltransf_25"/>
</dbReference>
<comment type="caution">
    <text evidence="2">The sequence shown here is derived from an EMBL/GenBank/DDBJ whole genome shotgun (WGS) entry which is preliminary data.</text>
</comment>
<reference evidence="2 3" key="1">
    <citation type="submission" date="2019-07" db="EMBL/GenBank/DDBJ databases">
        <title>Whole genome shotgun sequence of Chitinophaga cymbidii NBRC 109752.</title>
        <authorList>
            <person name="Hosoyama A."/>
            <person name="Uohara A."/>
            <person name="Ohji S."/>
            <person name="Ichikawa N."/>
        </authorList>
    </citation>
    <scope>NUCLEOTIDE SEQUENCE [LARGE SCALE GENOMIC DNA]</scope>
    <source>
        <strain evidence="2 3">NBRC 109752</strain>
    </source>
</reference>
<dbReference type="Pfam" id="PF13649">
    <property type="entry name" value="Methyltransf_25"/>
    <property type="match status" value="1"/>
</dbReference>
<dbReference type="OrthoDB" id="9784101at2"/>
<organism evidence="2 3">
    <name type="scientific">Chitinophaga cymbidii</name>
    <dbReference type="NCBI Taxonomy" id="1096750"/>
    <lineage>
        <taxon>Bacteria</taxon>
        <taxon>Pseudomonadati</taxon>
        <taxon>Bacteroidota</taxon>
        <taxon>Chitinophagia</taxon>
        <taxon>Chitinophagales</taxon>
        <taxon>Chitinophagaceae</taxon>
        <taxon>Chitinophaga</taxon>
    </lineage>
</organism>
<proteinExistence type="predicted"/>
<feature type="domain" description="Methyltransferase" evidence="1">
    <location>
        <begin position="25"/>
        <end position="109"/>
    </location>
</feature>
<dbReference type="Gene3D" id="3.40.50.150">
    <property type="entry name" value="Vaccinia Virus protein VP39"/>
    <property type="match status" value="1"/>
</dbReference>
<dbReference type="SUPFAM" id="SSF53335">
    <property type="entry name" value="S-adenosyl-L-methionine-dependent methyltransferases"/>
    <property type="match status" value="1"/>
</dbReference>
<evidence type="ECO:0000313" key="3">
    <source>
        <dbReference type="Proteomes" id="UP000321436"/>
    </source>
</evidence>
<dbReference type="AlphaFoldDB" id="A0A512RQ43"/>
<dbReference type="EMBL" id="BKAU01000005">
    <property type="protein sequence ID" value="GEP97823.1"/>
    <property type="molecule type" value="Genomic_DNA"/>
</dbReference>
<sequence length="170" mass="18831">MTIEEARSLIAPATLLPDPAQQWADLGCGSGIFSYALASMLPSGSSIVCVDKDRQHIDPVYKKVSLQFRQADIERTSFEAGSLSGLLIANALHYVKDQPAFIERTMGLLAERASWIIIEYDSDVPNPWVPYPVSFNSLKKLFDGYGTVRKLNERPSVYGRANLYACQVNS</sequence>
<evidence type="ECO:0000259" key="1">
    <source>
        <dbReference type="Pfam" id="PF13649"/>
    </source>
</evidence>
<keyword evidence="3" id="KW-1185">Reference proteome</keyword>
<protein>
    <recommendedName>
        <fullName evidence="1">Methyltransferase domain-containing protein</fullName>
    </recommendedName>
</protein>
<evidence type="ECO:0000313" key="2">
    <source>
        <dbReference type="EMBL" id="GEP97823.1"/>
    </source>
</evidence>
<dbReference type="RefSeq" id="WP_146865782.1">
    <property type="nucleotide sequence ID" value="NZ_BKAU01000005.1"/>
</dbReference>
<dbReference type="InterPro" id="IPR029063">
    <property type="entry name" value="SAM-dependent_MTases_sf"/>
</dbReference>
<dbReference type="CDD" id="cd02440">
    <property type="entry name" value="AdoMet_MTases"/>
    <property type="match status" value="1"/>
</dbReference>
<name>A0A512RQ43_9BACT</name>
<accession>A0A512RQ43</accession>